<reference evidence="2 3" key="1">
    <citation type="submission" date="2007-03" db="EMBL/GenBank/DDBJ databases">
        <authorList>
            <person name="Stal L."/>
            <person name="Ferriera S."/>
            <person name="Johnson J."/>
            <person name="Kravitz S."/>
            <person name="Beeson K."/>
            <person name="Sutton G."/>
            <person name="Rogers Y.-H."/>
            <person name="Friedman R."/>
            <person name="Frazier M."/>
            <person name="Venter J.C."/>
        </authorList>
    </citation>
    <scope>NUCLEOTIDE SEQUENCE [LARGE SCALE GENOMIC DNA]</scope>
    <source>
        <strain evidence="2 3">CCY0110</strain>
    </source>
</reference>
<accession>A3IZK0</accession>
<evidence type="ECO:0000259" key="1">
    <source>
        <dbReference type="Pfam" id="PF10138"/>
    </source>
</evidence>
<dbReference type="InterPro" id="IPR036465">
    <property type="entry name" value="vWFA_dom_sf"/>
</dbReference>
<keyword evidence="3" id="KW-1185">Reference proteome</keyword>
<sequence>MQQTIDLKKKADINLLKSKNEALVINDVINKYTKEESSKLPTFVIFLSDGGVTNHTEIKKALINAAKYPIFWQFVGLGGSDYGILEKLDNMPGRVVDNANFFHVDDLQNITDDQLYQRLIDEFPLWVKEAKTKNILRG</sequence>
<dbReference type="InterPro" id="IPR019303">
    <property type="entry name" value="vWA_TerF_C"/>
</dbReference>
<dbReference type="OrthoDB" id="4123258at2"/>
<proteinExistence type="predicted"/>
<dbReference type="Pfam" id="PF10138">
    <property type="entry name" value="vWA-TerF-like"/>
    <property type="match status" value="1"/>
</dbReference>
<evidence type="ECO:0000313" key="2">
    <source>
        <dbReference type="EMBL" id="EAZ88095.1"/>
    </source>
</evidence>
<feature type="domain" description="vWA found in TerF C terminus" evidence="1">
    <location>
        <begin position="12"/>
        <end position="135"/>
    </location>
</feature>
<dbReference type="SUPFAM" id="SSF53300">
    <property type="entry name" value="vWA-like"/>
    <property type="match status" value="1"/>
</dbReference>
<protein>
    <submittedName>
        <fullName evidence="2">Stress protein</fullName>
    </submittedName>
</protein>
<dbReference type="RefSeq" id="WP_008278818.1">
    <property type="nucleotide sequence ID" value="NZ_AAXW01000107.1"/>
</dbReference>
<dbReference type="AlphaFoldDB" id="A3IZK0"/>
<evidence type="ECO:0000313" key="3">
    <source>
        <dbReference type="Proteomes" id="UP000003781"/>
    </source>
</evidence>
<dbReference type="eggNOG" id="COG2304">
    <property type="taxonomic scope" value="Bacteria"/>
</dbReference>
<dbReference type="EMBL" id="AAXW01000107">
    <property type="protein sequence ID" value="EAZ88095.1"/>
    <property type="molecule type" value="Genomic_DNA"/>
</dbReference>
<gene>
    <name evidence="2" type="ORF">CY0110_14155</name>
</gene>
<dbReference type="Proteomes" id="UP000003781">
    <property type="component" value="Unassembled WGS sequence"/>
</dbReference>
<name>A3IZK0_9CHRO</name>
<organism evidence="2 3">
    <name type="scientific">Crocosphaera chwakensis CCY0110</name>
    <dbReference type="NCBI Taxonomy" id="391612"/>
    <lineage>
        <taxon>Bacteria</taxon>
        <taxon>Bacillati</taxon>
        <taxon>Cyanobacteriota</taxon>
        <taxon>Cyanophyceae</taxon>
        <taxon>Oscillatoriophycideae</taxon>
        <taxon>Chroococcales</taxon>
        <taxon>Aphanothecaceae</taxon>
        <taxon>Crocosphaera</taxon>
        <taxon>Crocosphaera chwakensis</taxon>
    </lineage>
</organism>
<comment type="caution">
    <text evidence="2">The sequence shown here is derived from an EMBL/GenBank/DDBJ whole genome shotgun (WGS) entry which is preliminary data.</text>
</comment>